<comment type="subcellular location">
    <subcellularLocation>
        <location evidence="4">Chromosome</location>
        <location evidence="4">Centromere</location>
        <location evidence="4">Kinetochore</location>
    </subcellularLocation>
    <subcellularLocation>
        <location evidence="2">Cytoplasm</location>
        <location evidence="2">Cytoskeleton</location>
        <location evidence="2">Spindle</location>
    </subcellularLocation>
    <subcellularLocation>
        <location evidence="3">Midbody</location>
    </subcellularLocation>
    <subcellularLocation>
        <location evidence="1">Nucleus</location>
    </subcellularLocation>
</comment>
<dbReference type="Pfam" id="PF00653">
    <property type="entry name" value="BIR"/>
    <property type="match status" value="1"/>
</dbReference>
<dbReference type="FunFam" id="1.10.1170.10:FF:000009">
    <property type="entry name" value="Baculoviral IAP repeat-containing protein 5"/>
    <property type="match status" value="1"/>
</dbReference>
<evidence type="ECO:0000256" key="24">
    <source>
        <dbReference type="SAM" id="Coils"/>
    </source>
</evidence>
<evidence type="ECO:0000256" key="16">
    <source>
        <dbReference type="ARBA" id="ARBA00022838"/>
    </source>
</evidence>
<keyword evidence="15" id="KW-0862">Zinc</keyword>
<dbReference type="CDD" id="cd00022">
    <property type="entry name" value="BIR"/>
    <property type="match status" value="1"/>
</dbReference>
<dbReference type="GO" id="GO:0004869">
    <property type="term" value="F:cysteine-type endopeptidase inhibitor activity"/>
    <property type="evidence" value="ECO:0007669"/>
    <property type="project" value="UniProtKB-KW"/>
</dbReference>
<evidence type="ECO:0000256" key="19">
    <source>
        <dbReference type="ARBA" id="ARBA00023242"/>
    </source>
</evidence>
<name>A0A8C2QJ12_CRIGR</name>
<keyword evidence="19" id="KW-0539">Nucleus</keyword>
<dbReference type="GO" id="GO:0006915">
    <property type="term" value="P:apoptotic process"/>
    <property type="evidence" value="ECO:0007669"/>
    <property type="project" value="UniProtKB-KW"/>
</dbReference>
<dbReference type="InterPro" id="IPR001370">
    <property type="entry name" value="BIR_rpt"/>
</dbReference>
<dbReference type="SUPFAM" id="SSF57924">
    <property type="entry name" value="Inhibitor of apoptosis (IAP) repeat"/>
    <property type="match status" value="1"/>
</dbReference>
<sequence length="132" mass="15637">MGTPTLSPTWQLYLMEHRISTFKNWPFLEEAGFIHCPRENEPDLVQCFFCFKELEGWEPDDNPMQEHKKHSPKCAFLTVKKQFEELTLNEFLKLDKQRAKNKIAKETNSKQKEFEETAKTVHYSIEQLVASK</sequence>
<dbReference type="PROSITE" id="PS50143">
    <property type="entry name" value="BIR_REPEAT_2"/>
    <property type="match status" value="1"/>
</dbReference>
<keyword evidence="16" id="KW-0995">Kinetochore</keyword>
<keyword evidence="11" id="KW-0646">Protease inhibitor</keyword>
<keyword evidence="8" id="KW-0597">Phosphoprotein</keyword>
<evidence type="ECO:0000256" key="6">
    <source>
        <dbReference type="ARBA" id="ARBA00022454"/>
    </source>
</evidence>
<feature type="coiled-coil region" evidence="24">
    <location>
        <begin position="89"/>
        <end position="116"/>
    </location>
</feature>
<evidence type="ECO:0000313" key="26">
    <source>
        <dbReference type="Proteomes" id="UP000694386"/>
    </source>
</evidence>
<keyword evidence="24" id="KW-0175">Coiled coil</keyword>
<dbReference type="GO" id="GO:0051301">
    <property type="term" value="P:cell division"/>
    <property type="evidence" value="ECO:0007669"/>
    <property type="project" value="UniProtKB-KW"/>
</dbReference>
<evidence type="ECO:0000256" key="7">
    <source>
        <dbReference type="ARBA" id="ARBA00022490"/>
    </source>
</evidence>
<organism evidence="25 26">
    <name type="scientific">Cricetulus griseus</name>
    <name type="common">Chinese hamster</name>
    <name type="synonym">Cricetulus barabensis griseus</name>
    <dbReference type="NCBI Taxonomy" id="10029"/>
    <lineage>
        <taxon>Eukaryota</taxon>
        <taxon>Metazoa</taxon>
        <taxon>Chordata</taxon>
        <taxon>Craniata</taxon>
        <taxon>Vertebrata</taxon>
        <taxon>Euteleostomi</taxon>
        <taxon>Mammalia</taxon>
        <taxon>Eutheria</taxon>
        <taxon>Euarchontoglires</taxon>
        <taxon>Glires</taxon>
        <taxon>Rodentia</taxon>
        <taxon>Myomorpha</taxon>
        <taxon>Muroidea</taxon>
        <taxon>Cricetidae</taxon>
        <taxon>Cricetinae</taxon>
        <taxon>Cricetulus</taxon>
    </lineage>
</organism>
<keyword evidence="12" id="KW-0479">Metal-binding</keyword>
<keyword evidence="20" id="KW-0131">Cell cycle</keyword>
<dbReference type="PANTHER" id="PTHR46771">
    <property type="entry name" value="DETERIN"/>
    <property type="match status" value="1"/>
</dbReference>
<keyword evidence="13" id="KW-0498">Mitosis</keyword>
<evidence type="ECO:0000256" key="23">
    <source>
        <dbReference type="ARBA" id="ARBA00042407"/>
    </source>
</evidence>
<keyword evidence="10" id="KW-0053">Apoptosis</keyword>
<evidence type="ECO:0000256" key="13">
    <source>
        <dbReference type="ARBA" id="ARBA00022776"/>
    </source>
</evidence>
<dbReference type="GO" id="GO:0005819">
    <property type="term" value="C:spindle"/>
    <property type="evidence" value="ECO:0007669"/>
    <property type="project" value="UniProtKB-SubCell"/>
</dbReference>
<keyword evidence="9" id="KW-0132">Cell division</keyword>
<dbReference type="Proteomes" id="UP000694386">
    <property type="component" value="Unplaced"/>
</dbReference>
<keyword evidence="14" id="KW-0159">Chromosome partition</keyword>
<dbReference type="GO" id="GO:0046872">
    <property type="term" value="F:metal ion binding"/>
    <property type="evidence" value="ECO:0007669"/>
    <property type="project" value="UniProtKB-KW"/>
</dbReference>
<evidence type="ECO:0000256" key="2">
    <source>
        <dbReference type="ARBA" id="ARBA00004186"/>
    </source>
</evidence>
<proteinExistence type="inferred from homology"/>
<comment type="similarity">
    <text evidence="5">Belongs to the IAP family.</text>
</comment>
<evidence type="ECO:0000256" key="4">
    <source>
        <dbReference type="ARBA" id="ARBA00004629"/>
    </source>
</evidence>
<dbReference type="GO" id="GO:0030496">
    <property type="term" value="C:midbody"/>
    <property type="evidence" value="ECO:0007669"/>
    <property type="project" value="UniProtKB-SubCell"/>
</dbReference>
<keyword evidence="17" id="KW-0832">Ubl conjugation</keyword>
<dbReference type="GO" id="GO:0005634">
    <property type="term" value="C:nucleus"/>
    <property type="evidence" value="ECO:0007669"/>
    <property type="project" value="UniProtKB-SubCell"/>
</dbReference>
<reference evidence="25" key="2">
    <citation type="submission" date="2025-09" db="UniProtKB">
        <authorList>
            <consortium name="Ensembl"/>
        </authorList>
    </citation>
    <scope>IDENTIFICATION</scope>
</reference>
<dbReference type="SMART" id="SM00238">
    <property type="entry name" value="BIR"/>
    <property type="match status" value="1"/>
</dbReference>
<keyword evidence="11" id="KW-0789">Thiol protease inhibitor</keyword>
<keyword evidence="7" id="KW-0963">Cytoplasm</keyword>
<evidence type="ECO:0000256" key="3">
    <source>
        <dbReference type="ARBA" id="ARBA00004214"/>
    </source>
</evidence>
<evidence type="ECO:0000256" key="11">
    <source>
        <dbReference type="ARBA" id="ARBA00022704"/>
    </source>
</evidence>
<evidence type="ECO:0000256" key="14">
    <source>
        <dbReference type="ARBA" id="ARBA00022829"/>
    </source>
</evidence>
<evidence type="ECO:0000256" key="8">
    <source>
        <dbReference type="ARBA" id="ARBA00022553"/>
    </source>
</evidence>
<evidence type="ECO:0000256" key="17">
    <source>
        <dbReference type="ARBA" id="ARBA00022843"/>
    </source>
</evidence>
<protein>
    <recommendedName>
        <fullName evidence="22">Baculoviral IAP repeat-containing protein 5</fullName>
    </recommendedName>
    <alternativeName>
        <fullName evidence="23">Apoptosis inhibitor survivin</fullName>
    </alternativeName>
</protein>
<evidence type="ECO:0000256" key="12">
    <source>
        <dbReference type="ARBA" id="ARBA00022723"/>
    </source>
</evidence>
<keyword evidence="21" id="KW-0137">Centromere</keyword>
<dbReference type="Ensembl" id="ENSCGRT00001019544.1">
    <property type="protein sequence ID" value="ENSCGRP00001015303.1"/>
    <property type="gene ID" value="ENSCGRG00001015954.1"/>
</dbReference>
<evidence type="ECO:0000256" key="22">
    <source>
        <dbReference type="ARBA" id="ARBA00039922"/>
    </source>
</evidence>
<evidence type="ECO:0000256" key="20">
    <source>
        <dbReference type="ARBA" id="ARBA00023306"/>
    </source>
</evidence>
<evidence type="ECO:0000256" key="5">
    <source>
        <dbReference type="ARBA" id="ARBA00006672"/>
    </source>
</evidence>
<dbReference type="PANTHER" id="PTHR46771:SF3">
    <property type="entry name" value="BACULOVIRAL IAP REPEAT-CONTAINING PROTEIN 5"/>
    <property type="match status" value="1"/>
</dbReference>
<evidence type="ECO:0000313" key="25">
    <source>
        <dbReference type="Ensembl" id="ENSCGRP00001015303.1"/>
    </source>
</evidence>
<evidence type="ECO:0000256" key="21">
    <source>
        <dbReference type="ARBA" id="ARBA00023328"/>
    </source>
</evidence>
<evidence type="ECO:0000256" key="15">
    <source>
        <dbReference type="ARBA" id="ARBA00022833"/>
    </source>
</evidence>
<accession>A0A8C2QJ12</accession>
<keyword evidence="18" id="KW-0206">Cytoskeleton</keyword>
<keyword evidence="6" id="KW-0158">Chromosome</keyword>
<dbReference type="Gene3D" id="1.10.1170.10">
    <property type="entry name" value="Inhibitor Of Apoptosis Protein (2mihbC-IAP-1), Chain A"/>
    <property type="match status" value="1"/>
</dbReference>
<evidence type="ECO:0000256" key="10">
    <source>
        <dbReference type="ARBA" id="ARBA00022703"/>
    </source>
</evidence>
<dbReference type="AlphaFoldDB" id="A0A8C2QJ12"/>
<dbReference type="GO" id="GO:0000776">
    <property type="term" value="C:kinetochore"/>
    <property type="evidence" value="ECO:0007669"/>
    <property type="project" value="UniProtKB-KW"/>
</dbReference>
<dbReference type="InterPro" id="IPR051190">
    <property type="entry name" value="Baculoviral_IAP"/>
</dbReference>
<evidence type="ECO:0000256" key="9">
    <source>
        <dbReference type="ARBA" id="ARBA00022618"/>
    </source>
</evidence>
<evidence type="ECO:0000256" key="1">
    <source>
        <dbReference type="ARBA" id="ARBA00004123"/>
    </source>
</evidence>
<evidence type="ECO:0000256" key="18">
    <source>
        <dbReference type="ARBA" id="ARBA00023212"/>
    </source>
</evidence>
<reference evidence="25" key="1">
    <citation type="submission" date="2025-08" db="UniProtKB">
        <authorList>
            <consortium name="Ensembl"/>
        </authorList>
    </citation>
    <scope>IDENTIFICATION</scope>
</reference>
<dbReference type="GO" id="GO:0043066">
    <property type="term" value="P:negative regulation of apoptotic process"/>
    <property type="evidence" value="ECO:0007669"/>
    <property type="project" value="UniProtKB-ARBA"/>
</dbReference>
<dbReference type="GO" id="GO:0007059">
    <property type="term" value="P:chromosome segregation"/>
    <property type="evidence" value="ECO:0007669"/>
    <property type="project" value="UniProtKB-KW"/>
</dbReference>